<reference evidence="1 2" key="1">
    <citation type="submission" date="2013-11" db="EMBL/GenBank/DDBJ databases">
        <title>Opisthorchis viverrini - life in the bile duct.</title>
        <authorList>
            <person name="Young N.D."/>
            <person name="Nagarajan N."/>
            <person name="Lin S.J."/>
            <person name="Korhonen P.K."/>
            <person name="Jex A.R."/>
            <person name="Hall R.S."/>
            <person name="Safavi-Hemami H."/>
            <person name="Kaewkong W."/>
            <person name="Bertrand D."/>
            <person name="Gao S."/>
            <person name="Seet Q."/>
            <person name="Wongkham S."/>
            <person name="Teh B.T."/>
            <person name="Wongkham C."/>
            <person name="Intapan P.M."/>
            <person name="Maleewong W."/>
            <person name="Yang X."/>
            <person name="Hu M."/>
            <person name="Wang Z."/>
            <person name="Hofmann A."/>
            <person name="Sternberg P.W."/>
            <person name="Tan P."/>
            <person name="Wang J."/>
            <person name="Gasser R.B."/>
        </authorList>
    </citation>
    <scope>NUCLEOTIDE SEQUENCE [LARGE SCALE GENOMIC DNA]</scope>
</reference>
<dbReference type="KEGG" id="ovi:T265_12119"/>
<keyword evidence="2" id="KW-1185">Reference proteome</keyword>
<dbReference type="Proteomes" id="UP000054324">
    <property type="component" value="Unassembled WGS sequence"/>
</dbReference>
<proteinExistence type="predicted"/>
<evidence type="ECO:0000313" key="2">
    <source>
        <dbReference type="Proteomes" id="UP000054324"/>
    </source>
</evidence>
<protein>
    <submittedName>
        <fullName evidence="1">Uncharacterized protein</fullName>
    </submittedName>
</protein>
<dbReference type="RefSeq" id="XP_009177381.1">
    <property type="nucleotide sequence ID" value="XM_009179117.1"/>
</dbReference>
<name>A0A074Z072_OPIVI</name>
<dbReference type="GeneID" id="20326287"/>
<organism evidence="1 2">
    <name type="scientific">Opisthorchis viverrini</name>
    <name type="common">Southeast Asian liver fluke</name>
    <dbReference type="NCBI Taxonomy" id="6198"/>
    <lineage>
        <taxon>Eukaryota</taxon>
        <taxon>Metazoa</taxon>
        <taxon>Spiralia</taxon>
        <taxon>Lophotrochozoa</taxon>
        <taxon>Platyhelminthes</taxon>
        <taxon>Trematoda</taxon>
        <taxon>Digenea</taxon>
        <taxon>Opisthorchiida</taxon>
        <taxon>Opisthorchiata</taxon>
        <taxon>Opisthorchiidae</taxon>
        <taxon>Opisthorchis</taxon>
    </lineage>
</organism>
<dbReference type="AlphaFoldDB" id="A0A074Z072"/>
<sequence>MLHRNVQSRFEICPQNFLNQLFKVHPGSAALSNLHISAVSSRLDSSSAPELPCGGTVRIHRNGFAAARLFICLQQNRLEKILLGGIGRAFEITLNLHAATRQREGSQQSFVPSFIVFSAMIPDHPGY</sequence>
<evidence type="ECO:0000313" key="1">
    <source>
        <dbReference type="EMBL" id="KER18872.1"/>
    </source>
</evidence>
<gene>
    <name evidence="1" type="ORF">T265_12119</name>
</gene>
<dbReference type="EMBL" id="KL597602">
    <property type="protein sequence ID" value="KER18872.1"/>
    <property type="molecule type" value="Genomic_DNA"/>
</dbReference>
<accession>A0A074Z072</accession>
<dbReference type="CTD" id="20326287"/>